<evidence type="ECO:0000256" key="9">
    <source>
        <dbReference type="ARBA" id="ARBA00023235"/>
    </source>
</evidence>
<evidence type="ECO:0000313" key="13">
    <source>
        <dbReference type="EMBL" id="EHP50671.1"/>
    </source>
</evidence>
<evidence type="ECO:0000256" key="1">
    <source>
        <dbReference type="ARBA" id="ARBA00004826"/>
    </source>
</evidence>
<dbReference type="InterPro" id="IPR015797">
    <property type="entry name" value="NUDIX_hydrolase-like_dom_sf"/>
</dbReference>
<evidence type="ECO:0000256" key="11">
    <source>
        <dbReference type="PIRSR" id="PIRSR018427-1"/>
    </source>
</evidence>
<keyword evidence="6" id="KW-0460">Magnesium</keyword>
<dbReference type="STRING" id="742817.HMPREF9449_00360"/>
<keyword evidence="14" id="KW-1185">Reference proteome</keyword>
<dbReference type="SUPFAM" id="SSF55811">
    <property type="entry name" value="Nudix"/>
    <property type="match status" value="1"/>
</dbReference>
<keyword evidence="4" id="KW-0963">Cytoplasm</keyword>
<accession>H1DDM4</accession>
<dbReference type="PIRSF" id="PIRSF018427">
    <property type="entry name" value="Isopntndiph_ism"/>
    <property type="match status" value="1"/>
</dbReference>
<evidence type="ECO:0000313" key="14">
    <source>
        <dbReference type="Proteomes" id="UP000004892"/>
    </source>
</evidence>
<feature type="active site" evidence="11">
    <location>
        <position position="118"/>
    </location>
</feature>
<feature type="domain" description="Nudix hydrolase" evidence="12">
    <location>
        <begin position="34"/>
        <end position="166"/>
    </location>
</feature>
<dbReference type="EMBL" id="ADMC01000005">
    <property type="protein sequence ID" value="EHP50671.1"/>
    <property type="molecule type" value="Genomic_DNA"/>
</dbReference>
<sequence>MEKSIVDTSQVVLVDLNDRPTGYMEKQEAHRQGLLHRAISVFLFNTEGQWLLQRRSFTKYHSAGLWSNACCTHPYPGESPERAAQRRIKEELGLSCPLEKQFCFLYKTALDHGLTEYEYDHIFTGYATDLPEINLTEVQEWGYFSPALLIKDVKAHPEYYTVWFRKTFPEILKRQ</sequence>
<keyword evidence="8" id="KW-0414">Isoprene biosynthesis</keyword>
<dbReference type="eggNOG" id="COG1443">
    <property type="taxonomic scope" value="Bacteria"/>
</dbReference>
<organism evidence="13 14">
    <name type="scientific">Odoribacter laneus YIT 12061</name>
    <dbReference type="NCBI Taxonomy" id="742817"/>
    <lineage>
        <taxon>Bacteria</taxon>
        <taxon>Pseudomonadati</taxon>
        <taxon>Bacteroidota</taxon>
        <taxon>Bacteroidia</taxon>
        <taxon>Bacteroidales</taxon>
        <taxon>Odoribacteraceae</taxon>
        <taxon>Odoribacter</taxon>
    </lineage>
</organism>
<evidence type="ECO:0000256" key="6">
    <source>
        <dbReference type="ARBA" id="ARBA00022842"/>
    </source>
</evidence>
<dbReference type="HAMAP" id="MF_00202">
    <property type="entry name" value="Idi"/>
    <property type="match status" value="1"/>
</dbReference>
<evidence type="ECO:0000256" key="4">
    <source>
        <dbReference type="ARBA" id="ARBA00022490"/>
    </source>
</evidence>
<gene>
    <name evidence="13" type="ORF">HMPREF9449_00360</name>
</gene>
<dbReference type="NCBIfam" id="TIGR02150">
    <property type="entry name" value="IPP_isom_1"/>
    <property type="match status" value="1"/>
</dbReference>
<evidence type="ECO:0000259" key="12">
    <source>
        <dbReference type="PROSITE" id="PS51462"/>
    </source>
</evidence>
<dbReference type="InterPro" id="IPR056375">
    <property type="entry name" value="Idi_bact"/>
</dbReference>
<dbReference type="GO" id="GO:0004452">
    <property type="term" value="F:isopentenyl-diphosphate delta-isomerase activity"/>
    <property type="evidence" value="ECO:0007669"/>
    <property type="project" value="UniProtKB-UniRule"/>
</dbReference>
<dbReference type="Pfam" id="PF00293">
    <property type="entry name" value="NUDIX"/>
    <property type="match status" value="1"/>
</dbReference>
<dbReference type="EC" id="5.3.3.2" evidence="3 10"/>
<keyword evidence="7" id="KW-0464">Manganese</keyword>
<dbReference type="GO" id="GO:0046872">
    <property type="term" value="F:metal ion binding"/>
    <property type="evidence" value="ECO:0007669"/>
    <property type="project" value="UniProtKB-KW"/>
</dbReference>
<dbReference type="HOGENOM" id="CLU_060552_2_1_10"/>
<dbReference type="UniPathway" id="UPA00059">
    <property type="reaction ID" value="UER00104"/>
</dbReference>
<comment type="pathway">
    <text evidence="1">Isoprenoid biosynthesis; dimethylallyl diphosphate biosynthesis; dimethylallyl diphosphate from isopentenyl diphosphate: step 1/1.</text>
</comment>
<dbReference type="PROSITE" id="PS51462">
    <property type="entry name" value="NUDIX"/>
    <property type="match status" value="1"/>
</dbReference>
<dbReference type="Gene3D" id="3.90.79.10">
    <property type="entry name" value="Nucleoside Triphosphate Pyrophosphohydrolase"/>
    <property type="match status" value="1"/>
</dbReference>
<dbReference type="PANTHER" id="PTHR10885">
    <property type="entry name" value="ISOPENTENYL-DIPHOSPHATE DELTA-ISOMERASE"/>
    <property type="match status" value="1"/>
</dbReference>
<dbReference type="Proteomes" id="UP000004892">
    <property type="component" value="Unassembled WGS sequence"/>
</dbReference>
<dbReference type="PATRIC" id="fig|742817.3.peg.378"/>
<dbReference type="InterPro" id="IPR011876">
    <property type="entry name" value="IsopentenylPP_isomerase_typ1"/>
</dbReference>
<comment type="caution">
    <text evidence="13">The sequence shown here is derived from an EMBL/GenBank/DDBJ whole genome shotgun (WGS) entry which is preliminary data.</text>
</comment>
<evidence type="ECO:0000256" key="5">
    <source>
        <dbReference type="ARBA" id="ARBA00022723"/>
    </source>
</evidence>
<comment type="similarity">
    <text evidence="2">Belongs to the IPP isomerase type 1 family.</text>
</comment>
<evidence type="ECO:0000256" key="2">
    <source>
        <dbReference type="ARBA" id="ARBA00007579"/>
    </source>
</evidence>
<evidence type="ECO:0000256" key="8">
    <source>
        <dbReference type="ARBA" id="ARBA00023229"/>
    </source>
</evidence>
<dbReference type="NCBIfam" id="NF002995">
    <property type="entry name" value="PRK03759.1"/>
    <property type="match status" value="1"/>
</dbReference>
<dbReference type="GO" id="GO:0009240">
    <property type="term" value="P:isopentenyl diphosphate biosynthetic process"/>
    <property type="evidence" value="ECO:0007669"/>
    <property type="project" value="TreeGrafter"/>
</dbReference>
<name>H1DDM4_9BACT</name>
<dbReference type="GO" id="GO:0005737">
    <property type="term" value="C:cytoplasm"/>
    <property type="evidence" value="ECO:0007669"/>
    <property type="project" value="TreeGrafter"/>
</dbReference>
<keyword evidence="5" id="KW-0479">Metal-binding</keyword>
<evidence type="ECO:0000256" key="7">
    <source>
        <dbReference type="ARBA" id="ARBA00023211"/>
    </source>
</evidence>
<dbReference type="RefSeq" id="WP_009135514.1">
    <property type="nucleotide sequence ID" value="NZ_JH594596.1"/>
</dbReference>
<keyword evidence="9 13" id="KW-0413">Isomerase</keyword>
<evidence type="ECO:0000256" key="10">
    <source>
        <dbReference type="NCBIfam" id="TIGR02150"/>
    </source>
</evidence>
<reference evidence="13 14" key="1">
    <citation type="submission" date="2012-01" db="EMBL/GenBank/DDBJ databases">
        <title>The Genome Sequence of Odoribacter laneus YIT 12061.</title>
        <authorList>
            <consortium name="The Broad Institute Genome Sequencing Platform"/>
            <person name="Earl A."/>
            <person name="Ward D."/>
            <person name="Feldgarden M."/>
            <person name="Gevers D."/>
            <person name="Morotomi M."/>
            <person name="Young S.K."/>
            <person name="Zeng Q."/>
            <person name="Gargeya S."/>
            <person name="Fitzgerald M."/>
            <person name="Haas B."/>
            <person name="Abouelleil A."/>
            <person name="Alvarado L."/>
            <person name="Arachchi H.M."/>
            <person name="Berlin A."/>
            <person name="Chapman S.B."/>
            <person name="Gearin G."/>
            <person name="Goldberg J."/>
            <person name="Griggs A."/>
            <person name="Gujja S."/>
            <person name="Hansen M."/>
            <person name="Heiman D."/>
            <person name="Howarth C."/>
            <person name="Larimer J."/>
            <person name="Lui A."/>
            <person name="MacDonald P.J.P."/>
            <person name="McCowen C."/>
            <person name="Montmayeur A."/>
            <person name="Murphy C."/>
            <person name="Neiman D."/>
            <person name="Pearson M."/>
            <person name="Priest M."/>
            <person name="Roberts A."/>
            <person name="Saif S."/>
            <person name="Shea T."/>
            <person name="Sisk P."/>
            <person name="Stolte C."/>
            <person name="Sykes S."/>
            <person name="Wortman J."/>
            <person name="Nusbaum C."/>
            <person name="Birren B."/>
        </authorList>
    </citation>
    <scope>NUCLEOTIDE SEQUENCE [LARGE SCALE GENOMIC DNA]</scope>
    <source>
        <strain evidence="13 14">YIT 12061</strain>
    </source>
</reference>
<evidence type="ECO:0000256" key="3">
    <source>
        <dbReference type="ARBA" id="ARBA00012057"/>
    </source>
</evidence>
<proteinExistence type="inferred from homology"/>
<dbReference type="PANTHER" id="PTHR10885:SF0">
    <property type="entry name" value="ISOPENTENYL-DIPHOSPHATE DELTA-ISOMERASE"/>
    <property type="match status" value="1"/>
</dbReference>
<feature type="active site" evidence="11">
    <location>
        <position position="71"/>
    </location>
</feature>
<dbReference type="GO" id="GO:0050992">
    <property type="term" value="P:dimethylallyl diphosphate biosynthetic process"/>
    <property type="evidence" value="ECO:0007669"/>
    <property type="project" value="UniProtKB-UniPathway"/>
</dbReference>
<dbReference type="InterPro" id="IPR000086">
    <property type="entry name" value="NUDIX_hydrolase_dom"/>
</dbReference>
<dbReference type="CDD" id="cd02885">
    <property type="entry name" value="NUDIX_IPP_Isomerase"/>
    <property type="match status" value="1"/>
</dbReference>
<protein>
    <recommendedName>
        <fullName evidence="3 10">Isopentenyl-diphosphate delta-isomerase</fullName>
        <ecNumber evidence="3 10">5.3.3.2</ecNumber>
    </recommendedName>
</protein>
<dbReference type="AlphaFoldDB" id="H1DDM4"/>
<dbReference type="GeneID" id="98068014"/>